<sequence length="187" mass="21936">MKNKTIFKREATFKNRINLPIPPIPLKTEESIRLDGVVDQYSQLYLKHGWSLLCSNNDVFANHHERGIENEFMLSIAGDESPLSYVQATICYHHLLEYSDQRTDVISQAIIDDDYVRQLDLLGKWKLKKVNRSFNPIFFYDSFMHPAVIFFTYHVEGLEVIQKHVHRFDVGGSYKLRTLRRTWATVS</sequence>
<proteinExistence type="predicted"/>
<keyword evidence="2" id="KW-1185">Reference proteome</keyword>
<dbReference type="EMBL" id="FNIZ01000006">
    <property type="protein sequence ID" value="SDO58064.1"/>
    <property type="molecule type" value="Genomic_DNA"/>
</dbReference>
<dbReference type="Proteomes" id="UP000198860">
    <property type="component" value="Unassembled WGS sequence"/>
</dbReference>
<dbReference type="RefSeq" id="WP_089651969.1">
    <property type="nucleotide sequence ID" value="NZ_FNIZ01000006.1"/>
</dbReference>
<evidence type="ECO:0000313" key="1">
    <source>
        <dbReference type="EMBL" id="SDO58064.1"/>
    </source>
</evidence>
<organism evidence="1 2">
    <name type="scientific">Halobacillus aidingensis</name>
    <dbReference type="NCBI Taxonomy" id="240303"/>
    <lineage>
        <taxon>Bacteria</taxon>
        <taxon>Bacillati</taxon>
        <taxon>Bacillota</taxon>
        <taxon>Bacilli</taxon>
        <taxon>Bacillales</taxon>
        <taxon>Bacillaceae</taxon>
        <taxon>Halobacillus</taxon>
    </lineage>
</organism>
<dbReference type="OrthoDB" id="2815576at2"/>
<reference evidence="2" key="1">
    <citation type="submission" date="2016-10" db="EMBL/GenBank/DDBJ databases">
        <authorList>
            <person name="Varghese N."/>
            <person name="Submissions S."/>
        </authorList>
    </citation>
    <scope>NUCLEOTIDE SEQUENCE [LARGE SCALE GENOMIC DNA]</scope>
    <source>
        <strain evidence="2">CGMCC 1.3703</strain>
    </source>
</reference>
<protein>
    <submittedName>
        <fullName evidence="1">Uncharacterized protein</fullName>
    </submittedName>
</protein>
<dbReference type="AlphaFoldDB" id="A0A1H0KQ12"/>
<gene>
    <name evidence="1" type="ORF">SAMN05421677_10685</name>
</gene>
<accession>A0A1H0KQ12</accession>
<evidence type="ECO:0000313" key="2">
    <source>
        <dbReference type="Proteomes" id="UP000198860"/>
    </source>
</evidence>
<name>A0A1H0KQ12_HALAD</name>